<name>A0A7S8E558_9CHLR</name>
<dbReference type="RefSeq" id="WP_195168642.1">
    <property type="nucleotide sequence ID" value="NZ_CP062983.1"/>
</dbReference>
<feature type="chain" id="PRO_5032843843" description="Bacterial spore germination immunoglobulin-like domain-containing protein" evidence="1">
    <location>
        <begin position="22"/>
        <end position="231"/>
    </location>
</feature>
<dbReference type="Proteomes" id="UP000594468">
    <property type="component" value="Chromosome"/>
</dbReference>
<keyword evidence="1" id="KW-0732">Signal</keyword>
<dbReference type="EMBL" id="CP062983">
    <property type="protein sequence ID" value="QPC80567.1"/>
    <property type="molecule type" value="Genomic_DNA"/>
</dbReference>
<keyword evidence="3" id="KW-1185">Reference proteome</keyword>
<protein>
    <recommendedName>
        <fullName evidence="4">Bacterial spore germination immunoglobulin-like domain-containing protein</fullName>
    </recommendedName>
</protein>
<evidence type="ECO:0008006" key="4">
    <source>
        <dbReference type="Google" id="ProtNLM"/>
    </source>
</evidence>
<gene>
    <name evidence="2" type="ORF">G4Y79_12675</name>
</gene>
<proteinExistence type="predicted"/>
<evidence type="ECO:0000313" key="2">
    <source>
        <dbReference type="EMBL" id="QPC80567.1"/>
    </source>
</evidence>
<dbReference type="KEGG" id="pmet:G4Y79_12675"/>
<evidence type="ECO:0000256" key="1">
    <source>
        <dbReference type="SAM" id="SignalP"/>
    </source>
</evidence>
<dbReference type="AlphaFoldDB" id="A0A7S8E558"/>
<feature type="signal peptide" evidence="1">
    <location>
        <begin position="1"/>
        <end position="21"/>
    </location>
</feature>
<evidence type="ECO:0000313" key="3">
    <source>
        <dbReference type="Proteomes" id="UP000594468"/>
    </source>
</evidence>
<accession>A0A7S8E558</accession>
<reference evidence="2 3" key="1">
    <citation type="submission" date="2020-02" db="EMBL/GenBank/DDBJ databases">
        <authorList>
            <person name="Zheng R.K."/>
            <person name="Sun C.M."/>
        </authorList>
    </citation>
    <scope>NUCLEOTIDE SEQUENCE [LARGE SCALE GENOMIC DNA]</scope>
    <source>
        <strain evidence="3">rifampicinis</strain>
    </source>
</reference>
<sequence>MIRYCAIALLCLCAACTSSQTASPTPSASVTMNHPSIGTIIYSDTIYVAGTADGLPASRFQVRATTGDDQVIAEGIIQPQDGTWNSQLPHHYEGDPTEITISAFAPDSGEEYDITSAVLSPVENRPEGTYGLILQPTEGDTAGGEQVPLFGIISGVEADELTITLTMSSGDTSTQTIPIDYPNRMDEIPWQADLVTSEQTGPATISLSYTDSDGTINLLDEVSIVLTAIAG</sequence>
<organism evidence="2 3">
    <name type="scientific">Phototrophicus methaneseepsis</name>
    <dbReference type="NCBI Taxonomy" id="2710758"/>
    <lineage>
        <taxon>Bacteria</taxon>
        <taxon>Bacillati</taxon>
        <taxon>Chloroflexota</taxon>
        <taxon>Candidatus Thermofontia</taxon>
        <taxon>Phototrophicales</taxon>
        <taxon>Phototrophicaceae</taxon>
        <taxon>Phototrophicus</taxon>
    </lineage>
</organism>